<keyword evidence="2" id="KW-0812">Transmembrane</keyword>
<keyword evidence="2" id="KW-0472">Membrane</keyword>
<evidence type="ECO:0000313" key="3">
    <source>
        <dbReference type="EMBL" id="SEH58655.1"/>
    </source>
</evidence>
<proteinExistence type="predicted"/>
<accession>A0A1H6J8W4</accession>
<dbReference type="GO" id="GO:0015385">
    <property type="term" value="F:sodium:proton antiporter activity"/>
    <property type="evidence" value="ECO:0007669"/>
    <property type="project" value="TreeGrafter"/>
</dbReference>
<evidence type="ECO:0000256" key="1">
    <source>
        <dbReference type="SAM" id="MobiDB-lite"/>
    </source>
</evidence>
<dbReference type="Pfam" id="PF03334">
    <property type="entry name" value="PhaG_MnhG_YufB"/>
    <property type="match status" value="1"/>
</dbReference>
<gene>
    <name evidence="3" type="ORF">SAMN05660691_00340</name>
</gene>
<dbReference type="PANTHER" id="PTHR34703">
    <property type="entry name" value="ANTIPORTER SUBUNIT MNHG2-RELATED"/>
    <property type="match status" value="1"/>
</dbReference>
<sequence>MMNIPEDISPWLAIPVVLLLIGGSLITLIGTLGLLRLPHFYQRIHGPAISITFGAGSFLLASMLYFTVLQQRLVIHELLITAFVMLTAPVTAMLLMRTAVYRDLRNGRQSPDLKPPTPPASGHATTAGANSPGLMEETRDRNPE</sequence>
<feature type="transmembrane region" description="Helical" evidence="2">
    <location>
        <begin position="74"/>
        <end position="96"/>
    </location>
</feature>
<dbReference type="STRING" id="173990.SAMN05660691_00340"/>
<reference evidence="4" key="1">
    <citation type="submission" date="2016-10" db="EMBL/GenBank/DDBJ databases">
        <authorList>
            <person name="Varghese N."/>
            <person name="Submissions S."/>
        </authorList>
    </citation>
    <scope>NUCLEOTIDE SEQUENCE [LARGE SCALE GENOMIC DNA]</scope>
    <source>
        <strain evidence="4">DSM 17616</strain>
    </source>
</reference>
<dbReference type="RefSeq" id="WP_218141275.1">
    <property type="nucleotide sequence ID" value="NZ_FNXF01000001.1"/>
</dbReference>
<dbReference type="SUPFAM" id="SSF81442">
    <property type="entry name" value="Cytochrome c oxidase subunit I-like"/>
    <property type="match status" value="1"/>
</dbReference>
<organism evidence="3 4">
    <name type="scientific">Rheinheimera pacifica</name>
    <dbReference type="NCBI Taxonomy" id="173990"/>
    <lineage>
        <taxon>Bacteria</taxon>
        <taxon>Pseudomonadati</taxon>
        <taxon>Pseudomonadota</taxon>
        <taxon>Gammaproteobacteria</taxon>
        <taxon>Chromatiales</taxon>
        <taxon>Chromatiaceae</taxon>
        <taxon>Rheinheimera</taxon>
    </lineage>
</organism>
<keyword evidence="4" id="KW-1185">Reference proteome</keyword>
<dbReference type="AlphaFoldDB" id="A0A1H6J8W4"/>
<dbReference type="PANTHER" id="PTHR34703:SF1">
    <property type="entry name" value="ANTIPORTER SUBUNIT MNHG2-RELATED"/>
    <property type="match status" value="1"/>
</dbReference>
<name>A0A1H6J8W4_9GAMM</name>
<protein>
    <submittedName>
        <fullName evidence="3">Multisubunit potassium/proton antiporter, PhaG subunit</fullName>
    </submittedName>
</protein>
<keyword evidence="2" id="KW-1133">Transmembrane helix</keyword>
<evidence type="ECO:0000256" key="2">
    <source>
        <dbReference type="SAM" id="Phobius"/>
    </source>
</evidence>
<feature type="transmembrane region" description="Helical" evidence="2">
    <location>
        <begin position="12"/>
        <end position="35"/>
    </location>
</feature>
<evidence type="ECO:0000313" key="4">
    <source>
        <dbReference type="Proteomes" id="UP000199371"/>
    </source>
</evidence>
<feature type="region of interest" description="Disordered" evidence="1">
    <location>
        <begin position="106"/>
        <end position="144"/>
    </location>
</feature>
<dbReference type="NCBIfam" id="TIGR01300">
    <property type="entry name" value="CPA3_mnhG_phaG"/>
    <property type="match status" value="1"/>
</dbReference>
<dbReference type="InterPro" id="IPR005133">
    <property type="entry name" value="PhaG_MnhG_YufB"/>
</dbReference>
<dbReference type="InterPro" id="IPR036927">
    <property type="entry name" value="Cyt_c_oxase-like_su1_sf"/>
</dbReference>
<dbReference type="Proteomes" id="UP000199371">
    <property type="component" value="Unassembled WGS sequence"/>
</dbReference>
<feature type="transmembrane region" description="Helical" evidence="2">
    <location>
        <begin position="47"/>
        <end position="68"/>
    </location>
</feature>
<dbReference type="EMBL" id="FNXF01000001">
    <property type="protein sequence ID" value="SEH58655.1"/>
    <property type="molecule type" value="Genomic_DNA"/>
</dbReference>